<dbReference type="InterPro" id="IPR029058">
    <property type="entry name" value="AB_hydrolase_fold"/>
</dbReference>
<proteinExistence type="inferred from homology"/>
<protein>
    <recommendedName>
        <fullName evidence="4">Alpha/beta hydrolase fold-3 domain-containing protein</fullName>
    </recommendedName>
</protein>
<dbReference type="GO" id="GO:0004185">
    <property type="term" value="F:serine-type carboxypeptidase activity"/>
    <property type="evidence" value="ECO:0007669"/>
    <property type="project" value="InterPro"/>
</dbReference>
<dbReference type="GO" id="GO:0005773">
    <property type="term" value="C:vacuole"/>
    <property type="evidence" value="ECO:0007669"/>
    <property type="project" value="TreeGrafter"/>
</dbReference>
<organism evidence="2 3">
    <name type="scientific">Cuscuta australis</name>
    <dbReference type="NCBI Taxonomy" id="267555"/>
    <lineage>
        <taxon>Eukaryota</taxon>
        <taxon>Viridiplantae</taxon>
        <taxon>Streptophyta</taxon>
        <taxon>Embryophyta</taxon>
        <taxon>Tracheophyta</taxon>
        <taxon>Spermatophyta</taxon>
        <taxon>Magnoliopsida</taxon>
        <taxon>eudicotyledons</taxon>
        <taxon>Gunneridae</taxon>
        <taxon>Pentapetalae</taxon>
        <taxon>asterids</taxon>
        <taxon>lamiids</taxon>
        <taxon>Solanales</taxon>
        <taxon>Convolvulaceae</taxon>
        <taxon>Cuscuteae</taxon>
        <taxon>Cuscuta</taxon>
        <taxon>Cuscuta subgen. Grammica</taxon>
        <taxon>Cuscuta sect. Cleistogrammica</taxon>
    </lineage>
</organism>
<keyword evidence="3" id="KW-1185">Reference proteome</keyword>
<accession>A0A328DK62</accession>
<dbReference type="GO" id="GO:0006508">
    <property type="term" value="P:proteolysis"/>
    <property type="evidence" value="ECO:0007669"/>
    <property type="project" value="InterPro"/>
</dbReference>
<dbReference type="Proteomes" id="UP000249390">
    <property type="component" value="Unassembled WGS sequence"/>
</dbReference>
<evidence type="ECO:0000256" key="1">
    <source>
        <dbReference type="ARBA" id="ARBA00009431"/>
    </source>
</evidence>
<comment type="caution">
    <text evidence="2">The sequence shown here is derived from an EMBL/GenBank/DDBJ whole genome shotgun (WGS) entry which is preliminary data.</text>
</comment>
<evidence type="ECO:0008006" key="4">
    <source>
        <dbReference type="Google" id="ProtNLM"/>
    </source>
</evidence>
<sequence>MNRLVTNAEPINSLPGQPKEVRLKQYSGYILTDEFHGRYAFYYFVEAESKQSRALVPLTLWLGGARSCSSVGNAVFTENGPFWPTKDGKLTRNKYSWNLESHMLYIDSPIGTGFSYSNSHSDYKIWNHTMTVNENMKFLVKWFEKFPKYKNSDFYLGGDASGGHLLPQLAALVLEYNKNNAAPIKLKGIAIGNLGMGTPDKYD</sequence>
<dbReference type="InterPro" id="IPR001563">
    <property type="entry name" value="Peptidase_S10"/>
</dbReference>
<gene>
    <name evidence="2" type="ORF">DM860_006191</name>
</gene>
<comment type="similarity">
    <text evidence="1">Belongs to the peptidase S10 family.</text>
</comment>
<dbReference type="Pfam" id="PF00450">
    <property type="entry name" value="Peptidase_S10"/>
    <property type="match status" value="1"/>
</dbReference>
<dbReference type="PANTHER" id="PTHR11802">
    <property type="entry name" value="SERINE PROTEASE FAMILY S10 SERINE CARBOXYPEPTIDASE"/>
    <property type="match status" value="1"/>
</dbReference>
<dbReference type="AlphaFoldDB" id="A0A328DK62"/>
<dbReference type="EMBL" id="NQVE01000125">
    <property type="protein sequence ID" value="RAL46037.1"/>
    <property type="molecule type" value="Genomic_DNA"/>
</dbReference>
<evidence type="ECO:0000313" key="2">
    <source>
        <dbReference type="EMBL" id="RAL46037.1"/>
    </source>
</evidence>
<dbReference type="PRINTS" id="PR00724">
    <property type="entry name" value="CRBOXYPTASEC"/>
</dbReference>
<evidence type="ECO:0000313" key="3">
    <source>
        <dbReference type="Proteomes" id="UP000249390"/>
    </source>
</evidence>
<dbReference type="SUPFAM" id="SSF53474">
    <property type="entry name" value="alpha/beta-Hydrolases"/>
    <property type="match status" value="1"/>
</dbReference>
<dbReference type="Gene3D" id="3.40.50.1820">
    <property type="entry name" value="alpha/beta hydrolase"/>
    <property type="match status" value="1"/>
</dbReference>
<dbReference type="PANTHER" id="PTHR11802:SF349">
    <property type="entry name" value="SERINE CARBOXYPEPTIDASE-LIKE 46"/>
    <property type="match status" value="1"/>
</dbReference>
<reference evidence="2 3" key="1">
    <citation type="submission" date="2018-06" db="EMBL/GenBank/DDBJ databases">
        <title>The Genome of Cuscuta australis (Dodder) Provides Insight into the Evolution of Plant Parasitism.</title>
        <authorList>
            <person name="Liu H."/>
        </authorList>
    </citation>
    <scope>NUCLEOTIDE SEQUENCE [LARGE SCALE GENOMIC DNA]</scope>
    <source>
        <strain evidence="3">cv. Yunnan</strain>
        <tissue evidence="2">Vines</tissue>
    </source>
</reference>
<name>A0A328DK62_9ASTE</name>